<feature type="transmembrane region" description="Helical" evidence="6">
    <location>
        <begin position="87"/>
        <end position="107"/>
    </location>
</feature>
<dbReference type="NCBIfam" id="NF005141">
    <property type="entry name" value="PRK06590.1"/>
    <property type="match status" value="1"/>
</dbReference>
<gene>
    <name evidence="9" type="primary">nuoL</name>
    <name evidence="9" type="ORF">L2A60_10715</name>
</gene>
<evidence type="ECO:0000313" key="9">
    <source>
        <dbReference type="EMBL" id="MCF3947150.1"/>
    </source>
</evidence>
<feature type="transmembrane region" description="Helical" evidence="6">
    <location>
        <begin position="608"/>
        <end position="628"/>
    </location>
</feature>
<dbReference type="NCBIfam" id="TIGR01974">
    <property type="entry name" value="NDH_I_L"/>
    <property type="match status" value="1"/>
</dbReference>
<keyword evidence="10" id="KW-1185">Reference proteome</keyword>
<feature type="transmembrane region" description="Helical" evidence="6">
    <location>
        <begin position="210"/>
        <end position="231"/>
    </location>
</feature>
<comment type="caution">
    <text evidence="9">The sequence shown here is derived from an EMBL/GenBank/DDBJ whole genome shotgun (WGS) entry which is preliminary data.</text>
</comment>
<feature type="transmembrane region" description="Helical" evidence="6">
    <location>
        <begin position="509"/>
        <end position="529"/>
    </location>
</feature>
<feature type="domain" description="NADH:quinone oxidoreductase/Mrp antiporter transmembrane" evidence="7">
    <location>
        <begin position="136"/>
        <end position="430"/>
    </location>
</feature>
<sequence length="629" mass="67460">MIHDLWLVPAFPLLGAAILMISAGRLPSRAVALVGVVPVAVSAIVSAIIGIGFMAAPPSGHAFTEILWRWIAIGGFRPAVGLYLDPLSLVMMLVVTIVGFLILLYSTEFMAGDEGYSRFFAYMNLFVSAMLVLLLASNLLFLYVGWEGVGLCSYLLIGFWYQDAANGLAARKAFIVTRIGDTGLMIGLFVLFTHLGTLDIQPLLHRAASVWPHGSAIASLATALLLIGALGKSAQIPLQTWLPDAMAGPTPVSALIHAATMVTAGVYLIARMHGLYMLAPAIQMTVAAIGAATLFVAAFAALNQHDIKRILAYSTVSQIGYMFLALGVGAWTAAIFHFMAHAFFKALLFLAAGAITMRLEHHEHDIFRMGGLAKKLPVAFWSFLIGSASLAALPLVTAGFYSKEMILSETWAHGGAVPILWAAGLVTAFVTALYIFRAVFIVFFGEAKTPIVGRYGIRIVLPLAVLSVLAVIGGFVETPNGLGGVTIFSRFMGSVFGPAPLAAGATETALLVFASLVSLSGVGLAWLLYMRPAPRFAAWTQTPSVVAWRAFFLSGWGFDVVYDRLVVRPFLYVVRINRHDAIDDVYTGIAEASRGLHRLLKLTQTGRIRWYAGWLAAGSILTIAVAVIR</sequence>
<dbReference type="Pfam" id="PF00662">
    <property type="entry name" value="Proton_antipo_N"/>
    <property type="match status" value="1"/>
</dbReference>
<keyword evidence="3 6" id="KW-1133">Transmembrane helix</keyword>
<dbReference type="InterPro" id="IPR018393">
    <property type="entry name" value="NADHpl_OxRdtase_5_subgr"/>
</dbReference>
<feature type="transmembrane region" description="Helical" evidence="6">
    <location>
        <begin position="6"/>
        <end position="23"/>
    </location>
</feature>
<name>A0ABS9DYA7_9PROT</name>
<feature type="transmembrane region" description="Helical" evidence="6">
    <location>
        <begin position="310"/>
        <end position="332"/>
    </location>
</feature>
<dbReference type="InterPro" id="IPR001516">
    <property type="entry name" value="Proton_antipo_N"/>
</dbReference>
<feature type="transmembrane region" description="Helical" evidence="6">
    <location>
        <begin position="30"/>
        <end position="55"/>
    </location>
</feature>
<evidence type="ECO:0000256" key="4">
    <source>
        <dbReference type="ARBA" id="ARBA00023136"/>
    </source>
</evidence>
<evidence type="ECO:0000259" key="8">
    <source>
        <dbReference type="Pfam" id="PF00662"/>
    </source>
</evidence>
<dbReference type="PANTHER" id="PTHR42829:SF2">
    <property type="entry name" value="NADH-UBIQUINONE OXIDOREDUCTASE CHAIN 5"/>
    <property type="match status" value="1"/>
</dbReference>
<feature type="transmembrane region" description="Helical" evidence="6">
    <location>
        <begin position="173"/>
        <end position="198"/>
    </location>
</feature>
<organism evidence="9 10">
    <name type="scientific">Acidiphilium iwatense</name>
    <dbReference type="NCBI Taxonomy" id="768198"/>
    <lineage>
        <taxon>Bacteria</taxon>
        <taxon>Pseudomonadati</taxon>
        <taxon>Pseudomonadota</taxon>
        <taxon>Alphaproteobacteria</taxon>
        <taxon>Acetobacterales</taxon>
        <taxon>Acidocellaceae</taxon>
        <taxon>Acidiphilium</taxon>
    </lineage>
</organism>
<evidence type="ECO:0000313" key="10">
    <source>
        <dbReference type="Proteomes" id="UP001521209"/>
    </source>
</evidence>
<dbReference type="Proteomes" id="UP001521209">
    <property type="component" value="Unassembled WGS sequence"/>
</dbReference>
<protein>
    <submittedName>
        <fullName evidence="9">NADH-quinone oxidoreductase subunit L</fullName>
    </submittedName>
</protein>
<feature type="transmembrane region" description="Helical" evidence="6">
    <location>
        <begin position="455"/>
        <end position="476"/>
    </location>
</feature>
<feature type="transmembrane region" description="Helical" evidence="6">
    <location>
        <begin position="421"/>
        <end position="443"/>
    </location>
</feature>
<proteinExistence type="predicted"/>
<evidence type="ECO:0000259" key="7">
    <source>
        <dbReference type="Pfam" id="PF00361"/>
    </source>
</evidence>
<dbReference type="PANTHER" id="PTHR42829">
    <property type="entry name" value="NADH-UBIQUINONE OXIDOREDUCTASE CHAIN 5"/>
    <property type="match status" value="1"/>
</dbReference>
<dbReference type="PRINTS" id="PR01435">
    <property type="entry name" value="NPOXDRDTASE5"/>
</dbReference>
<dbReference type="Gene3D" id="1.20.5.2700">
    <property type="match status" value="1"/>
</dbReference>
<feature type="transmembrane region" description="Helical" evidence="6">
    <location>
        <begin position="143"/>
        <end position="161"/>
    </location>
</feature>
<feature type="transmembrane region" description="Helical" evidence="6">
    <location>
        <begin position="378"/>
        <end position="401"/>
    </location>
</feature>
<dbReference type="PRINTS" id="PR01434">
    <property type="entry name" value="NADHDHGNASE5"/>
</dbReference>
<reference evidence="9 10" key="1">
    <citation type="submission" date="2022-01" db="EMBL/GenBank/DDBJ databases">
        <authorList>
            <person name="Won M."/>
            <person name="Kim S.-J."/>
            <person name="Kwon S.-W."/>
        </authorList>
    </citation>
    <scope>NUCLEOTIDE SEQUENCE [LARGE SCALE GENOMIC DNA]</scope>
    <source>
        <strain evidence="9 10">KCTC 23505</strain>
    </source>
</reference>
<feature type="transmembrane region" description="Helical" evidence="6">
    <location>
        <begin position="338"/>
        <end position="357"/>
    </location>
</feature>
<feature type="transmembrane region" description="Helical" evidence="6">
    <location>
        <begin position="119"/>
        <end position="137"/>
    </location>
</feature>
<feature type="domain" description="NADH-Ubiquinone oxidoreductase (complex I) chain 5 N-terminal" evidence="8">
    <location>
        <begin position="70"/>
        <end position="120"/>
    </location>
</feature>
<dbReference type="Pfam" id="PF00361">
    <property type="entry name" value="Proton_antipo_M"/>
    <property type="match status" value="1"/>
</dbReference>
<dbReference type="InterPro" id="IPR001750">
    <property type="entry name" value="ND/Mrp_TM"/>
</dbReference>
<keyword evidence="2 5" id="KW-0812">Transmembrane</keyword>
<evidence type="ECO:0000256" key="5">
    <source>
        <dbReference type="RuleBase" id="RU000320"/>
    </source>
</evidence>
<dbReference type="InterPro" id="IPR003945">
    <property type="entry name" value="NU5C-like"/>
</dbReference>
<evidence type="ECO:0000256" key="3">
    <source>
        <dbReference type="ARBA" id="ARBA00022989"/>
    </source>
</evidence>
<dbReference type="EMBL" id="JAKGBZ010000018">
    <property type="protein sequence ID" value="MCF3947150.1"/>
    <property type="molecule type" value="Genomic_DNA"/>
</dbReference>
<evidence type="ECO:0000256" key="1">
    <source>
        <dbReference type="ARBA" id="ARBA00004127"/>
    </source>
</evidence>
<feature type="transmembrane region" description="Helical" evidence="6">
    <location>
        <begin position="282"/>
        <end position="303"/>
    </location>
</feature>
<keyword evidence="4 6" id="KW-0472">Membrane</keyword>
<dbReference type="RefSeq" id="WP_235704379.1">
    <property type="nucleotide sequence ID" value="NZ_JAKGBZ010000018.1"/>
</dbReference>
<accession>A0ABS9DYA7</accession>
<feature type="transmembrane region" description="Helical" evidence="6">
    <location>
        <begin position="252"/>
        <end position="270"/>
    </location>
</feature>
<comment type="subcellular location">
    <subcellularLocation>
        <location evidence="1">Endomembrane system</location>
        <topology evidence="1">Multi-pass membrane protein</topology>
    </subcellularLocation>
    <subcellularLocation>
        <location evidence="5">Membrane</location>
        <topology evidence="5">Multi-pass membrane protein</topology>
    </subcellularLocation>
</comment>
<evidence type="ECO:0000256" key="2">
    <source>
        <dbReference type="ARBA" id="ARBA00022692"/>
    </source>
</evidence>
<evidence type="ECO:0000256" key="6">
    <source>
        <dbReference type="SAM" id="Phobius"/>
    </source>
</evidence>